<dbReference type="SUPFAM" id="SSF49785">
    <property type="entry name" value="Galactose-binding domain-like"/>
    <property type="match status" value="1"/>
</dbReference>
<dbReference type="EMBL" id="QXQB01000009">
    <property type="protein sequence ID" value="RJX36756.1"/>
    <property type="molecule type" value="Genomic_DNA"/>
</dbReference>
<dbReference type="OrthoDB" id="2492168at2"/>
<gene>
    <name evidence="2" type="ORF">D3P09_26325</name>
</gene>
<sequence>MLKRVRSLMLLVLLLQMSLGTMAYSASQNFQYEYVYDSNNQLIGIKQDGEFIRKYYYDSNGNLITIENLKETTSNLLNNASFERVNGTQTIGWQGQVSGTGAVENVASPVYSGSRAVKIHSQGLGAWEKSHIRQEVMVQGGQAYTLSGHVKVEQLTKAYAQLLVRFFDQDWNHLGDQEVKAETTTSGYMKLERKGQIPAAAVRAEVIVELVSTETGGAGVVYADAMSFEYGADDNLVSNGGFEYSTGADMSSWRSGKDSSGTGAVTVVEQPVKSGTRALKIEAAGLNAWHNAQVMQEFEVEGGQGFKLSGEVQVSQLEKSMAAVQVTFLDENNQYIVHQNATHNEVTTGFIHVEQQGIVPANAKRAQIHVWLVATEDQGGGVMYFDDISFTYEAPTSNLLSNPDFEYANGTQTIGWQGQVSGTGAVENVASPVYSGSRAVKIHSQGLGSWEKSHIRQEVMVQGGQAYTLSGHVKVEQLTKAYAQLLVRFFDQDWNHLGDQEVKAEATTSGYMKLERKGQIPAAAVRAEVIVELVSTETGGAGVVYADAMSFEYGGEIEPGPAESETVTVYQTNNLNNFPDSIEYDQGGYKGILTKVGAAEVLSGTYSPAESRIQSYSCSGEWFGVYNSEGIWKKASETLCPDAIPISSNGFQGVLIKTSTTQMGSCPVSGTPNTGCRVQLISNYSGTVTKPEVDTRVWRQSYSGTVYLQQ</sequence>
<evidence type="ECO:0000313" key="3">
    <source>
        <dbReference type="Proteomes" id="UP000267798"/>
    </source>
</evidence>
<comment type="caution">
    <text evidence="2">The sequence shown here is derived from an EMBL/GenBank/DDBJ whole genome shotgun (WGS) entry which is preliminary data.</text>
</comment>
<dbReference type="RefSeq" id="WP_120114425.1">
    <property type="nucleotide sequence ID" value="NZ_QXQB01000009.1"/>
</dbReference>
<dbReference type="AlphaFoldDB" id="A0A3A6PAT1"/>
<evidence type="ECO:0008006" key="4">
    <source>
        <dbReference type="Google" id="ProtNLM"/>
    </source>
</evidence>
<protein>
    <recommendedName>
        <fullName evidence="4">RHS repeat protein</fullName>
    </recommendedName>
</protein>
<dbReference type="Proteomes" id="UP000267798">
    <property type="component" value="Unassembled WGS sequence"/>
</dbReference>
<proteinExistence type="predicted"/>
<feature type="chain" id="PRO_5039568089" description="RHS repeat protein" evidence="1">
    <location>
        <begin position="24"/>
        <end position="710"/>
    </location>
</feature>
<reference evidence="2 3" key="1">
    <citation type="submission" date="2018-09" db="EMBL/GenBank/DDBJ databases">
        <title>Paenibacillus aracenensis nov. sp. isolated from a cave in southern Spain.</title>
        <authorList>
            <person name="Jurado V."/>
            <person name="Gutierrez-Patricio S."/>
            <person name="Gonzalez-Pimentel J.L."/>
            <person name="Miller A.Z."/>
            <person name="Laiz L."/>
            <person name="Saiz-Jimenez C."/>
        </authorList>
    </citation>
    <scope>NUCLEOTIDE SEQUENCE [LARGE SCALE GENOMIC DNA]</scope>
    <source>
        <strain evidence="2 3">JCM 19203</strain>
    </source>
</reference>
<organism evidence="2 3">
    <name type="scientific">Paenibacillus pinisoli</name>
    <dbReference type="NCBI Taxonomy" id="1276110"/>
    <lineage>
        <taxon>Bacteria</taxon>
        <taxon>Bacillati</taxon>
        <taxon>Bacillota</taxon>
        <taxon>Bacilli</taxon>
        <taxon>Bacillales</taxon>
        <taxon>Paenibacillaceae</taxon>
        <taxon>Paenibacillus</taxon>
    </lineage>
</organism>
<dbReference type="InterPro" id="IPR008979">
    <property type="entry name" value="Galactose-bd-like_sf"/>
</dbReference>
<keyword evidence="1" id="KW-0732">Signal</keyword>
<dbReference type="Gene3D" id="2.60.120.260">
    <property type="entry name" value="Galactose-binding domain-like"/>
    <property type="match status" value="3"/>
</dbReference>
<dbReference type="InterPro" id="IPR006530">
    <property type="entry name" value="YD"/>
</dbReference>
<dbReference type="NCBIfam" id="TIGR01643">
    <property type="entry name" value="YD_repeat_2x"/>
    <property type="match status" value="1"/>
</dbReference>
<accession>A0A3A6PAT1</accession>
<evidence type="ECO:0000313" key="2">
    <source>
        <dbReference type="EMBL" id="RJX36756.1"/>
    </source>
</evidence>
<keyword evidence="3" id="KW-1185">Reference proteome</keyword>
<name>A0A3A6PAT1_9BACL</name>
<feature type="signal peptide" evidence="1">
    <location>
        <begin position="1"/>
        <end position="23"/>
    </location>
</feature>
<evidence type="ECO:0000256" key="1">
    <source>
        <dbReference type="SAM" id="SignalP"/>
    </source>
</evidence>